<dbReference type="RefSeq" id="WP_205721022.1">
    <property type="nucleotide sequence ID" value="NZ_CP070608.1"/>
</dbReference>
<protein>
    <submittedName>
        <fullName evidence="1">Uncharacterized protein</fullName>
    </submittedName>
</protein>
<dbReference type="EMBL" id="CP070608">
    <property type="protein sequence ID" value="QSE96506.1"/>
    <property type="molecule type" value="Genomic_DNA"/>
</dbReference>
<gene>
    <name evidence="1" type="ORF">JR347_12965</name>
</gene>
<accession>A0A975A073</accession>
<dbReference type="InterPro" id="IPR045384">
    <property type="entry name" value="DUF6527"/>
</dbReference>
<organism evidence="1 2">
    <name type="scientific">Fulvivirga lutea</name>
    <dbReference type="NCBI Taxonomy" id="2810512"/>
    <lineage>
        <taxon>Bacteria</taxon>
        <taxon>Pseudomonadati</taxon>
        <taxon>Bacteroidota</taxon>
        <taxon>Cytophagia</taxon>
        <taxon>Cytophagales</taxon>
        <taxon>Fulvivirgaceae</taxon>
        <taxon>Fulvivirga</taxon>
    </lineage>
</organism>
<dbReference type="KEGG" id="fuv:JR347_12965"/>
<dbReference type="AlphaFoldDB" id="A0A975A073"/>
<evidence type="ECO:0000313" key="2">
    <source>
        <dbReference type="Proteomes" id="UP000662783"/>
    </source>
</evidence>
<keyword evidence="2" id="KW-1185">Reference proteome</keyword>
<proteinExistence type="predicted"/>
<dbReference type="Proteomes" id="UP000662783">
    <property type="component" value="Chromosome"/>
</dbReference>
<name>A0A975A073_9BACT</name>
<reference evidence="1" key="1">
    <citation type="submission" date="2021-02" db="EMBL/GenBank/DDBJ databases">
        <title>Fulvivirga sp. S481 isolated from sea water.</title>
        <authorList>
            <person name="Bae S.S."/>
            <person name="Baek K."/>
        </authorList>
    </citation>
    <scope>NUCLEOTIDE SEQUENCE</scope>
    <source>
        <strain evidence="1">S481</strain>
    </source>
</reference>
<dbReference type="Pfam" id="PF20137">
    <property type="entry name" value="BubE"/>
    <property type="match status" value="1"/>
</dbReference>
<evidence type="ECO:0000313" key="1">
    <source>
        <dbReference type="EMBL" id="QSE96506.1"/>
    </source>
</evidence>
<sequence>MPSNLEPGILYLSNEYNVAGHLCACGCGNKVITPLGSTEWTYFEKEGKPSLKPSIGNWQLQCRSHYWIRNGNIFWSGQWTDEEIKEGWKNEELRRQQYFAKRNRNQTKKSILRRIIDWLFN</sequence>